<dbReference type="SUPFAM" id="SSF52540">
    <property type="entry name" value="P-loop containing nucleoside triphosphate hydrolases"/>
    <property type="match status" value="1"/>
</dbReference>
<evidence type="ECO:0000313" key="3">
    <source>
        <dbReference type="Proteomes" id="UP001596496"/>
    </source>
</evidence>
<keyword evidence="3" id="KW-1185">Reference proteome</keyword>
<dbReference type="EMBL" id="JBHTCG010000015">
    <property type="protein sequence ID" value="MFC7385007.1"/>
    <property type="molecule type" value="Genomic_DNA"/>
</dbReference>
<dbReference type="Pfam" id="PF13469">
    <property type="entry name" value="Sulfotransfer_3"/>
    <property type="match status" value="1"/>
</dbReference>
<feature type="compositionally biased region" description="Basic and acidic residues" evidence="1">
    <location>
        <begin position="272"/>
        <end position="288"/>
    </location>
</feature>
<feature type="compositionally biased region" description="Polar residues" evidence="1">
    <location>
        <begin position="289"/>
        <end position="313"/>
    </location>
</feature>
<reference evidence="3" key="1">
    <citation type="journal article" date="2019" name="Int. J. Syst. Evol. Microbiol.">
        <title>The Global Catalogue of Microorganisms (GCM) 10K type strain sequencing project: providing services to taxonomists for standard genome sequencing and annotation.</title>
        <authorList>
            <consortium name="The Broad Institute Genomics Platform"/>
            <consortium name="The Broad Institute Genome Sequencing Center for Infectious Disease"/>
            <person name="Wu L."/>
            <person name="Ma J."/>
        </authorList>
    </citation>
    <scope>NUCLEOTIDE SEQUENCE [LARGE SCALE GENOMIC DNA]</scope>
    <source>
        <strain evidence="3">CECT 7649</strain>
    </source>
</reference>
<evidence type="ECO:0000313" key="2">
    <source>
        <dbReference type="EMBL" id="MFC7385007.1"/>
    </source>
</evidence>
<accession>A0ABW2P5U2</accession>
<dbReference type="RefSeq" id="WP_380828874.1">
    <property type="nucleotide sequence ID" value="NZ_JBHTCG010000015.1"/>
</dbReference>
<feature type="region of interest" description="Disordered" evidence="1">
    <location>
        <begin position="262"/>
        <end position="325"/>
    </location>
</feature>
<dbReference type="Proteomes" id="UP001596496">
    <property type="component" value="Unassembled WGS sequence"/>
</dbReference>
<comment type="caution">
    <text evidence="2">The sequence shown here is derived from an EMBL/GenBank/DDBJ whole genome shotgun (WGS) entry which is preliminary data.</text>
</comment>
<protein>
    <submittedName>
        <fullName evidence="2">Sulfotransferase</fullName>
    </submittedName>
</protein>
<organism evidence="2 3">
    <name type="scientific">Sphaerisporangium rhizosphaerae</name>
    <dbReference type="NCBI Taxonomy" id="2269375"/>
    <lineage>
        <taxon>Bacteria</taxon>
        <taxon>Bacillati</taxon>
        <taxon>Actinomycetota</taxon>
        <taxon>Actinomycetes</taxon>
        <taxon>Streptosporangiales</taxon>
        <taxon>Streptosporangiaceae</taxon>
        <taxon>Sphaerisporangium</taxon>
    </lineage>
</organism>
<dbReference type="InterPro" id="IPR027417">
    <property type="entry name" value="P-loop_NTPase"/>
</dbReference>
<dbReference type="Gene3D" id="3.40.50.300">
    <property type="entry name" value="P-loop containing nucleotide triphosphate hydrolases"/>
    <property type="match status" value="1"/>
</dbReference>
<name>A0ABW2P5U2_9ACTN</name>
<evidence type="ECO:0000256" key="1">
    <source>
        <dbReference type="SAM" id="MobiDB-lite"/>
    </source>
</evidence>
<gene>
    <name evidence="2" type="ORF">ACFQSB_22540</name>
</gene>
<proteinExistence type="predicted"/>
<sequence>MKRAPRPGDVTREAAPILVTGLPRSGTSWAGKMLTAGGGAVYVNEPLNPQRPPGRSPGVLNATVEHRFQYICRDDEEAWRRAFADTVALRYQYVAELRRNRSPGDLARLAKNASAFALGRARRRRALLDDPFALFSAGWFAERLGCRVVLLVRDPASLVASWRRLGWTVHLHELLEQPLLLRDHPVVGRVRPLAGSPDHVAAIATLWAVAREVAGELTARHPAVRLVSYEHLAADPLAGYRDLYAWCGLPWTPRAARRVERACTTGSRAARPPHDAPAARHGDTRTDGSTRASGSTRTDGSTRAGGSTRTAGSAQADGSPRAGGFAWTGLSRTAYRRMDSASAAARPPAGLTAQDLSLIEAITR</sequence>